<dbReference type="KEGG" id="aaco:K1I37_14940"/>
<feature type="coiled-coil region" evidence="1">
    <location>
        <begin position="108"/>
        <end position="135"/>
    </location>
</feature>
<protein>
    <submittedName>
        <fullName evidence="2">Uncharacterized protein</fullName>
    </submittedName>
</protein>
<dbReference type="AlphaFoldDB" id="A0A9E6ZGC0"/>
<evidence type="ECO:0000313" key="3">
    <source>
        <dbReference type="Proteomes" id="UP000829401"/>
    </source>
</evidence>
<sequence>MCKISSHSVMRAKQRWNLEKARHPESIIADTFAASELIGDFIGDRGEILQILLEKRKQRALVYDPLSDTVVTVYSTKGSPLAPTLYDSVITLHKKQIGKLERRYKSIFKRYNSEREKLDDERRRIDEEIRRLKMERDHITAILDNYQIDLSRINSEKKSIIKSMAHYMSSPGNMDMEVESTIAEVN</sequence>
<gene>
    <name evidence="2" type="ORF">K1I37_14940</name>
</gene>
<organism evidence="2 3">
    <name type="scientific">Alicyclobacillus acidoterrestris (strain ATCC 49025 / DSM 3922 / CIP 106132 / NCIMB 13137 / GD3B)</name>
    <dbReference type="NCBI Taxonomy" id="1356854"/>
    <lineage>
        <taxon>Bacteria</taxon>
        <taxon>Bacillati</taxon>
        <taxon>Bacillota</taxon>
        <taxon>Bacilli</taxon>
        <taxon>Bacillales</taxon>
        <taxon>Alicyclobacillaceae</taxon>
        <taxon>Alicyclobacillus</taxon>
    </lineage>
</organism>
<proteinExistence type="predicted"/>
<dbReference type="EMBL" id="CP080467">
    <property type="protein sequence ID" value="UNO47968.1"/>
    <property type="molecule type" value="Genomic_DNA"/>
</dbReference>
<dbReference type="RefSeq" id="WP_031218445.1">
    <property type="nucleotide sequence ID" value="NZ_AURB01000124.1"/>
</dbReference>
<dbReference type="Proteomes" id="UP000829401">
    <property type="component" value="Chromosome"/>
</dbReference>
<evidence type="ECO:0000313" key="2">
    <source>
        <dbReference type="EMBL" id="UNO47968.1"/>
    </source>
</evidence>
<accession>A0A9E6ZGC0</accession>
<name>A0A9E6ZGC0_ALIAG</name>
<reference evidence="3" key="1">
    <citation type="journal article" date="2022" name="G3 (Bethesda)">
        <title>Unveiling the complete genome sequence of Alicyclobacillus acidoterrestris DSM 3922T, a taint-producing strain.</title>
        <authorList>
            <person name="Leonardo I.C."/>
            <person name="Barreto Crespo M.T."/>
            <person name="Gaspar F.B."/>
        </authorList>
    </citation>
    <scope>NUCLEOTIDE SEQUENCE [LARGE SCALE GENOMIC DNA]</scope>
    <source>
        <strain evidence="3">DSM 3922</strain>
    </source>
</reference>
<keyword evidence="1" id="KW-0175">Coiled coil</keyword>
<keyword evidence="3" id="KW-1185">Reference proteome</keyword>
<evidence type="ECO:0000256" key="1">
    <source>
        <dbReference type="SAM" id="Coils"/>
    </source>
</evidence>